<dbReference type="PANTHER" id="PTHR39420:SF2">
    <property type="entry name" value="HYDROLASE"/>
    <property type="match status" value="1"/>
</dbReference>
<reference evidence="1" key="1">
    <citation type="submission" date="2020-05" db="EMBL/GenBank/DDBJ databases">
        <authorList>
            <person name="Chiriac C."/>
            <person name="Salcher M."/>
            <person name="Ghai R."/>
            <person name="Kavagutti S V."/>
        </authorList>
    </citation>
    <scope>NUCLEOTIDE SEQUENCE</scope>
</reference>
<name>A0A6J6E489_9ZZZZ</name>
<dbReference type="SUPFAM" id="SSF55486">
    <property type="entry name" value="Metalloproteases ('zincins'), catalytic domain"/>
    <property type="match status" value="1"/>
</dbReference>
<dbReference type="InterPro" id="IPR042271">
    <property type="entry name" value="Zinicin_2_N"/>
</dbReference>
<dbReference type="Gene3D" id="1.20.150.30">
    <property type="entry name" value="Zincin-like metallopeptidase, N-terminal domain"/>
    <property type="match status" value="1"/>
</dbReference>
<evidence type="ECO:0000313" key="1">
    <source>
        <dbReference type="EMBL" id="CAB4570015.1"/>
    </source>
</evidence>
<dbReference type="Pfam" id="PF10103">
    <property type="entry name" value="Zincin_2"/>
    <property type="match status" value="1"/>
</dbReference>
<dbReference type="InterPro" id="IPR018766">
    <property type="entry name" value="Zinicin_2"/>
</dbReference>
<dbReference type="AlphaFoldDB" id="A0A6J6E489"/>
<protein>
    <submittedName>
        <fullName evidence="1">Unannotated protein</fullName>
    </submittedName>
</protein>
<gene>
    <name evidence="1" type="ORF">UFOPK1726_00215</name>
</gene>
<dbReference type="EMBL" id="CAEZTT010000013">
    <property type="protein sequence ID" value="CAB4570015.1"/>
    <property type="molecule type" value="Genomic_DNA"/>
</dbReference>
<sequence>MSIPFGFQPPSEGEPLNQMGQMFEQLGKMMQSGNAGINWNSISETAIGQVVAAGDHQPTMSELSRTQNAGRTVDLWLDQATSFPALGIDLEAWSRKDLINYSLNAWRIISDPVLRRMADSMTTLMPGNDQIPPELIELTKPMMEMVKGLTSAMVGMQVGQSLAALAMDVMGAADVGLLLTDKPRPALIIQRCDDYAAEISVPAEDLLHFLASREIARQRLFNSVDWLSGAIITAVEIHAAGMRVDTSRLQSALEGIDPSDPQAIAAALEGGVLTPELTPEQQAALVRLENLLALSEGWVEVVAQSATASKLSNYAAMFESIRRRRATGGPAENAFAALVGLEIRPKRMRAAFDFFNKLTELIGAERRDYIWQNLDLLPKQDELDDPNELAITVAKSL</sequence>
<accession>A0A6J6E489</accession>
<dbReference type="PANTHER" id="PTHR39420">
    <property type="match status" value="1"/>
</dbReference>
<proteinExistence type="predicted"/>
<dbReference type="NCBIfam" id="TIGR03624">
    <property type="entry name" value="putative hydrolase"/>
    <property type="match status" value="1"/>
</dbReference>
<organism evidence="1">
    <name type="scientific">freshwater metagenome</name>
    <dbReference type="NCBI Taxonomy" id="449393"/>
    <lineage>
        <taxon>unclassified sequences</taxon>
        <taxon>metagenomes</taxon>
        <taxon>ecological metagenomes</taxon>
    </lineage>
</organism>